<accession>A0A940WP93</accession>
<dbReference type="Proteomes" id="UP000674234">
    <property type="component" value="Unassembled WGS sequence"/>
</dbReference>
<evidence type="ECO:0000313" key="3">
    <source>
        <dbReference type="Proteomes" id="UP000674234"/>
    </source>
</evidence>
<dbReference type="RefSeq" id="WP_210155686.1">
    <property type="nucleotide sequence ID" value="NZ_JAFCNB010000005.1"/>
</dbReference>
<dbReference type="EMBL" id="JAFCNB010000005">
    <property type="protein sequence ID" value="MBP2704379.1"/>
    <property type="molecule type" value="Genomic_DNA"/>
</dbReference>
<comment type="caution">
    <text evidence="2">The sequence shown here is derived from an EMBL/GenBank/DDBJ whole genome shotgun (WGS) entry which is preliminary data.</text>
</comment>
<proteinExistence type="predicted"/>
<gene>
    <name evidence="2" type="ORF">JOL79_11200</name>
</gene>
<keyword evidence="3" id="KW-1185">Reference proteome</keyword>
<feature type="compositionally biased region" description="Basic and acidic residues" evidence="1">
    <location>
        <begin position="39"/>
        <end position="53"/>
    </location>
</feature>
<dbReference type="AlphaFoldDB" id="A0A940WP93"/>
<name>A0A940WP93_9ACTN</name>
<organism evidence="2 3">
    <name type="scientific">Microbispora oryzae</name>
    <dbReference type="NCBI Taxonomy" id="2806554"/>
    <lineage>
        <taxon>Bacteria</taxon>
        <taxon>Bacillati</taxon>
        <taxon>Actinomycetota</taxon>
        <taxon>Actinomycetes</taxon>
        <taxon>Streptosporangiales</taxon>
        <taxon>Streptosporangiaceae</taxon>
        <taxon>Microbispora</taxon>
    </lineage>
</organism>
<reference evidence="2" key="1">
    <citation type="submission" date="2021-02" db="EMBL/GenBank/DDBJ databases">
        <title>Draft genome sequence of Microbispora sp. RL4-1S isolated from rice leaves in Thailand.</title>
        <authorList>
            <person name="Muangham S."/>
            <person name="Duangmal K."/>
        </authorList>
    </citation>
    <scope>NUCLEOTIDE SEQUENCE</scope>
    <source>
        <strain evidence="2">RL4-1S</strain>
    </source>
</reference>
<sequence>MARMTADDRMFELVVNVTRERRRRRDLGYDETPPTPASRDGDEGRSETEPDSR</sequence>
<protein>
    <submittedName>
        <fullName evidence="2">Uncharacterized protein</fullName>
    </submittedName>
</protein>
<evidence type="ECO:0000313" key="2">
    <source>
        <dbReference type="EMBL" id="MBP2704379.1"/>
    </source>
</evidence>
<evidence type="ECO:0000256" key="1">
    <source>
        <dbReference type="SAM" id="MobiDB-lite"/>
    </source>
</evidence>
<feature type="region of interest" description="Disordered" evidence="1">
    <location>
        <begin position="18"/>
        <end position="53"/>
    </location>
</feature>